<keyword evidence="2" id="KW-1185">Reference proteome</keyword>
<evidence type="ECO:0000313" key="2">
    <source>
        <dbReference type="Proteomes" id="UP000267223"/>
    </source>
</evidence>
<name>A0A3M9NQU2_9BACT</name>
<comment type="caution">
    <text evidence="1">The sequence shown here is derived from an EMBL/GenBank/DDBJ whole genome shotgun (WGS) entry which is preliminary data.</text>
</comment>
<dbReference type="OrthoDB" id="1039148at2"/>
<gene>
    <name evidence="1" type="primary">traK</name>
    <name evidence="1" type="ORF">EFY79_00705</name>
</gene>
<dbReference type="PROSITE" id="PS51257">
    <property type="entry name" value="PROKAR_LIPOPROTEIN"/>
    <property type="match status" value="1"/>
</dbReference>
<dbReference type="NCBIfam" id="TIGR03781">
    <property type="entry name" value="Bac_Flav_CT_K"/>
    <property type="match status" value="1"/>
</dbReference>
<dbReference type="AlphaFoldDB" id="A0A3M9NQU2"/>
<reference evidence="1 2" key="1">
    <citation type="submission" date="2018-11" db="EMBL/GenBank/DDBJ databases">
        <title>Draft genome sequence of Ferruginibacter sp. BO-59.</title>
        <authorList>
            <person name="Im W.T."/>
        </authorList>
    </citation>
    <scope>NUCLEOTIDE SEQUENCE [LARGE SCALE GENOMIC DNA]</scope>
    <source>
        <strain evidence="1 2">BO-59</strain>
    </source>
</reference>
<protein>
    <submittedName>
        <fullName evidence="1">Conjugative transposon protein TraK</fullName>
    </submittedName>
</protein>
<evidence type="ECO:0000313" key="1">
    <source>
        <dbReference type="EMBL" id="RNI39855.1"/>
    </source>
</evidence>
<sequence>MFQQMKNIDSAFKYVRGFTLLMILASFAISCFAIYKSYELVNANQKKIFILANDKAIEAYASDRKANVAVEARDEISTFHDYFFTLSPDDKEIQSSITKALYLADASAKKEYDNLKESGYYTEIISANISQEITVDSIQLDLNQKPFYFKCFATQIITRTTSVLTRSLITEGFLRSVPRSENNSHGFLIERWNILENKDLKIEKR</sequence>
<organism evidence="1 2">
    <name type="scientific">Hanamia caeni</name>
    <dbReference type="NCBI Taxonomy" id="2294116"/>
    <lineage>
        <taxon>Bacteria</taxon>
        <taxon>Pseudomonadati</taxon>
        <taxon>Bacteroidota</taxon>
        <taxon>Chitinophagia</taxon>
        <taxon>Chitinophagales</taxon>
        <taxon>Chitinophagaceae</taxon>
        <taxon>Hanamia</taxon>
    </lineage>
</organism>
<proteinExistence type="predicted"/>
<dbReference type="Proteomes" id="UP000267223">
    <property type="component" value="Unassembled WGS sequence"/>
</dbReference>
<dbReference type="InterPro" id="IPR022276">
    <property type="entry name" value="Conjug_transposon_TraK"/>
</dbReference>
<dbReference type="RefSeq" id="WP_123118746.1">
    <property type="nucleotide sequence ID" value="NZ_RJJR01000001.1"/>
</dbReference>
<dbReference type="EMBL" id="RJJR01000001">
    <property type="protein sequence ID" value="RNI39855.1"/>
    <property type="molecule type" value="Genomic_DNA"/>
</dbReference>
<accession>A0A3M9NQU2</accession>